<dbReference type="AlphaFoldDB" id="A0AAD6F3B6"/>
<dbReference type="CDD" id="cd21936">
    <property type="entry name" value="ZIP_TSC22D"/>
    <property type="match status" value="1"/>
</dbReference>
<dbReference type="Pfam" id="PF01166">
    <property type="entry name" value="TSC22"/>
    <property type="match status" value="1"/>
</dbReference>
<dbReference type="Proteomes" id="UP001219934">
    <property type="component" value="Unassembled WGS sequence"/>
</dbReference>
<sequence>MVVLRERRRVRGHVTGSRESWPGTAPPPAASHWSVPDLVKSHLMLAVREEVELLKDQIRDLRERNQNLERENLLLRTLTHTQSAHSAHSTWTRIQEPGPVSRHLDPYPGTWTRIQEPGP</sequence>
<accession>A0AAD6F3B6</accession>
<dbReference type="EMBL" id="JAPTMU010000335">
    <property type="protein sequence ID" value="KAJ4919140.1"/>
    <property type="molecule type" value="Genomic_DNA"/>
</dbReference>
<gene>
    <name evidence="3" type="ORF">JOQ06_005121</name>
</gene>
<protein>
    <submittedName>
        <fullName evidence="3">Uncharacterized protein</fullName>
    </submittedName>
</protein>
<organism evidence="3 4">
    <name type="scientific">Pogonophryne albipinna</name>
    <dbReference type="NCBI Taxonomy" id="1090488"/>
    <lineage>
        <taxon>Eukaryota</taxon>
        <taxon>Metazoa</taxon>
        <taxon>Chordata</taxon>
        <taxon>Craniata</taxon>
        <taxon>Vertebrata</taxon>
        <taxon>Euteleostomi</taxon>
        <taxon>Actinopterygii</taxon>
        <taxon>Neopterygii</taxon>
        <taxon>Teleostei</taxon>
        <taxon>Neoteleostei</taxon>
        <taxon>Acanthomorphata</taxon>
        <taxon>Eupercaria</taxon>
        <taxon>Perciformes</taxon>
        <taxon>Notothenioidei</taxon>
        <taxon>Pogonophryne</taxon>
    </lineage>
</organism>
<evidence type="ECO:0000313" key="4">
    <source>
        <dbReference type="Proteomes" id="UP001219934"/>
    </source>
</evidence>
<dbReference type="InterPro" id="IPR053049">
    <property type="entry name" value="TSC22_domain_protein_2"/>
</dbReference>
<keyword evidence="4" id="KW-1185">Reference proteome</keyword>
<feature type="compositionally biased region" description="Polar residues" evidence="2">
    <location>
        <begin position="81"/>
        <end position="93"/>
    </location>
</feature>
<keyword evidence="1" id="KW-0175">Coiled coil</keyword>
<dbReference type="PANTHER" id="PTHR46894:SF1">
    <property type="entry name" value="TSC22 DOMAIN FAMILY PROTEIN 2"/>
    <property type="match status" value="1"/>
</dbReference>
<feature type="region of interest" description="Disordered" evidence="2">
    <location>
        <begin position="1"/>
        <end position="32"/>
    </location>
</feature>
<feature type="non-terminal residue" evidence="3">
    <location>
        <position position="1"/>
    </location>
</feature>
<feature type="coiled-coil region" evidence="1">
    <location>
        <begin position="44"/>
        <end position="78"/>
    </location>
</feature>
<feature type="compositionally biased region" description="Basic residues" evidence="2">
    <location>
        <begin position="1"/>
        <end position="12"/>
    </location>
</feature>
<reference evidence="3" key="1">
    <citation type="submission" date="2022-11" db="EMBL/GenBank/DDBJ databases">
        <title>Chromosome-level genome of Pogonophryne albipinna.</title>
        <authorList>
            <person name="Jo E."/>
        </authorList>
    </citation>
    <scope>NUCLEOTIDE SEQUENCE</scope>
    <source>
        <strain evidence="3">SGF0006</strain>
        <tissue evidence="3">Muscle</tissue>
    </source>
</reference>
<evidence type="ECO:0000313" key="3">
    <source>
        <dbReference type="EMBL" id="KAJ4919140.1"/>
    </source>
</evidence>
<dbReference type="Gene3D" id="1.20.5.490">
    <property type="entry name" value="Single helix bin"/>
    <property type="match status" value="1"/>
</dbReference>
<dbReference type="GO" id="GO:0006357">
    <property type="term" value="P:regulation of transcription by RNA polymerase II"/>
    <property type="evidence" value="ECO:0007669"/>
    <property type="project" value="InterPro"/>
</dbReference>
<dbReference type="InterPro" id="IPR000580">
    <property type="entry name" value="TSC22/Bun"/>
</dbReference>
<comment type="caution">
    <text evidence="3">The sequence shown here is derived from an EMBL/GenBank/DDBJ whole genome shotgun (WGS) entry which is preliminary data.</text>
</comment>
<proteinExistence type="predicted"/>
<dbReference type="PANTHER" id="PTHR46894">
    <property type="entry name" value="TSC22 DOMAIN FAMILY PROTEIN 2"/>
    <property type="match status" value="1"/>
</dbReference>
<feature type="region of interest" description="Disordered" evidence="2">
    <location>
        <begin position="81"/>
        <end position="119"/>
    </location>
</feature>
<evidence type="ECO:0000256" key="2">
    <source>
        <dbReference type="SAM" id="MobiDB-lite"/>
    </source>
</evidence>
<dbReference type="SUPFAM" id="SSF58026">
    <property type="entry name" value="Delta-sleep-inducing peptide immunoreactive peptide"/>
    <property type="match status" value="1"/>
</dbReference>
<name>A0AAD6F3B6_9TELE</name>
<evidence type="ECO:0000256" key="1">
    <source>
        <dbReference type="SAM" id="Coils"/>
    </source>
</evidence>